<dbReference type="PANTHER" id="PTHR14136">
    <property type="entry name" value="BTB_POZ DOMAIN-CONTAINING PROTEIN KCTD9"/>
    <property type="match status" value="1"/>
</dbReference>
<evidence type="ECO:0000313" key="1">
    <source>
        <dbReference type="EMBL" id="MFD2206573.1"/>
    </source>
</evidence>
<dbReference type="Pfam" id="PF00805">
    <property type="entry name" value="Pentapeptide"/>
    <property type="match status" value="1"/>
</dbReference>
<dbReference type="InterPro" id="IPR051082">
    <property type="entry name" value="Pentapeptide-BTB/POZ_domain"/>
</dbReference>
<dbReference type="Proteomes" id="UP001597294">
    <property type="component" value="Unassembled WGS sequence"/>
</dbReference>
<protein>
    <submittedName>
        <fullName evidence="1">Pentapeptide repeat-containing protein</fullName>
    </submittedName>
</protein>
<gene>
    <name evidence="1" type="ORF">ACFSKO_13145</name>
</gene>
<comment type="caution">
    <text evidence="1">The sequence shown here is derived from an EMBL/GenBank/DDBJ whole genome shotgun (WGS) entry which is preliminary data.</text>
</comment>
<evidence type="ECO:0000313" key="2">
    <source>
        <dbReference type="Proteomes" id="UP001597294"/>
    </source>
</evidence>
<organism evidence="1 2">
    <name type="scientific">Kiloniella antarctica</name>
    <dbReference type="NCBI Taxonomy" id="1550907"/>
    <lineage>
        <taxon>Bacteria</taxon>
        <taxon>Pseudomonadati</taxon>
        <taxon>Pseudomonadota</taxon>
        <taxon>Alphaproteobacteria</taxon>
        <taxon>Rhodospirillales</taxon>
        <taxon>Kiloniellaceae</taxon>
        <taxon>Kiloniella</taxon>
    </lineage>
</organism>
<dbReference type="Gene3D" id="2.160.20.80">
    <property type="entry name" value="E3 ubiquitin-protein ligase SopA"/>
    <property type="match status" value="1"/>
</dbReference>
<dbReference type="SUPFAM" id="SSF141571">
    <property type="entry name" value="Pentapeptide repeat-like"/>
    <property type="match status" value="1"/>
</dbReference>
<dbReference type="InterPro" id="IPR001646">
    <property type="entry name" value="5peptide_repeat"/>
</dbReference>
<proteinExistence type="predicted"/>
<keyword evidence="2" id="KW-1185">Reference proteome</keyword>
<reference evidence="2" key="1">
    <citation type="journal article" date="2019" name="Int. J. Syst. Evol. Microbiol.">
        <title>The Global Catalogue of Microorganisms (GCM) 10K type strain sequencing project: providing services to taxonomists for standard genome sequencing and annotation.</title>
        <authorList>
            <consortium name="The Broad Institute Genomics Platform"/>
            <consortium name="The Broad Institute Genome Sequencing Center for Infectious Disease"/>
            <person name="Wu L."/>
            <person name="Ma J."/>
        </authorList>
    </citation>
    <scope>NUCLEOTIDE SEQUENCE [LARGE SCALE GENOMIC DNA]</scope>
    <source>
        <strain evidence="2">CGMCC 4.7192</strain>
    </source>
</reference>
<name>A0ABW5BK91_9PROT</name>
<dbReference type="RefSeq" id="WP_380252337.1">
    <property type="nucleotide sequence ID" value="NZ_JBHUII010000006.1"/>
</dbReference>
<dbReference type="PANTHER" id="PTHR14136:SF17">
    <property type="entry name" value="BTB_POZ DOMAIN-CONTAINING PROTEIN KCTD9"/>
    <property type="match status" value="1"/>
</dbReference>
<dbReference type="EMBL" id="JBHUII010000006">
    <property type="protein sequence ID" value="MFD2206573.1"/>
    <property type="molecule type" value="Genomic_DNA"/>
</dbReference>
<accession>A0ABW5BK91</accession>
<sequence length="197" mass="21390">MSLRTYTYQIQSDPMSRVESGQIEAKNIEDAKRQLRVQYMLAILPEDTLLVDQSEVDENQARQKSAKARDLLRVLADHHAWTKDSNQGARANLNNLNLTDMVMPKSKLQNADMAGADFSGADLSGSNLTNANLVRASLHGANLKDADLTGADLSDADLRGAILTGAILDGVDLWRANLMGCVISPSALHKALSCKTK</sequence>